<dbReference type="Gene3D" id="1.10.10.1100">
    <property type="entry name" value="BFD-like [2Fe-2S]-binding domain"/>
    <property type="match status" value="1"/>
</dbReference>
<reference evidence="4 5" key="1">
    <citation type="submission" date="2019-01" db="EMBL/GenBank/DDBJ databases">
        <authorList>
            <person name="Chen W.-M."/>
        </authorList>
    </citation>
    <scope>NUCLEOTIDE SEQUENCE [LARGE SCALE GENOMIC DNA]</scope>
    <source>
        <strain evidence="4 5">CCP-7</strain>
    </source>
</reference>
<dbReference type="InterPro" id="IPR051691">
    <property type="entry name" value="Metab_Enz_Cyan_OpOx_G3PDH"/>
</dbReference>
<dbReference type="CDD" id="cd19946">
    <property type="entry name" value="GlpA-like_Fer2_BFD-like"/>
    <property type="match status" value="1"/>
</dbReference>
<dbReference type="PRINTS" id="PR00469">
    <property type="entry name" value="PNDRDTASEII"/>
</dbReference>
<keyword evidence="1" id="KW-0560">Oxidoreductase</keyword>
<evidence type="ECO:0000259" key="2">
    <source>
        <dbReference type="Pfam" id="PF07992"/>
    </source>
</evidence>
<dbReference type="AlphaFoldDB" id="A0A437M5C2"/>
<dbReference type="Proteomes" id="UP000282971">
    <property type="component" value="Unassembled WGS sequence"/>
</dbReference>
<dbReference type="Gene3D" id="3.50.50.60">
    <property type="entry name" value="FAD/NAD(P)-binding domain"/>
    <property type="match status" value="2"/>
</dbReference>
<sequence length="452" mass="48337">MTAVLVVGAGPAGMSTALDLQSRGVSVTVADDQPAPGGRIFASIENRNAHSAEDREGAELVRRFRASGGTYLPNAEVWQIEKGPRVFLSHGGRTRVFEPDFLVLATGAQERPMPFQGWELPGVMTVGSAQILLKVARQIPDKPVWLAGSGPLLLLYAHQLTAAGGRVAGLLDTTPPNSMARSLRYLPGALAYGWKDICRGLRWTVETSGLPAIRHVVSLEARGGECLERVQYETSSGTTGEIDTELLLVHDGVVPALHATLAAGCEHRWNDRQSCFEPVRNRFGQSSEPKIFIAGDGATIAGARAARLSGQLVAIGILAAAEQMPGFEAIQLAKPLERALNAAARFRRFIDAAYPPVELAIQDGATVCRCEEVKAVTIRSSLEGRTHLGTDGVKIATRAGMGPCQGRQCGLSLVRLVAEAQGVERRCVAFPRIRPPLKPLTLGELADLQVSR</sequence>
<dbReference type="PIRSF" id="PIRSF037495">
    <property type="entry name" value="Opine_OX_OoxA/HcnB"/>
    <property type="match status" value="1"/>
</dbReference>
<dbReference type="Pfam" id="PF07992">
    <property type="entry name" value="Pyr_redox_2"/>
    <property type="match status" value="1"/>
</dbReference>
<dbReference type="GO" id="GO:0016491">
    <property type="term" value="F:oxidoreductase activity"/>
    <property type="evidence" value="ECO:0007669"/>
    <property type="project" value="UniProtKB-KW"/>
</dbReference>
<keyword evidence="5" id="KW-1185">Reference proteome</keyword>
<dbReference type="InterPro" id="IPR017224">
    <property type="entry name" value="Opine_Oxase_asu/HCN_bsu"/>
</dbReference>
<evidence type="ECO:0000259" key="3">
    <source>
        <dbReference type="Pfam" id="PF17806"/>
    </source>
</evidence>
<gene>
    <name evidence="4" type="ORF">EOD43_03200</name>
</gene>
<organism evidence="4 5">
    <name type="scientific">Sphingomonas crocodyli</name>
    <dbReference type="NCBI Taxonomy" id="1979270"/>
    <lineage>
        <taxon>Bacteria</taxon>
        <taxon>Pseudomonadati</taxon>
        <taxon>Pseudomonadota</taxon>
        <taxon>Alphaproteobacteria</taxon>
        <taxon>Sphingomonadales</taxon>
        <taxon>Sphingomonadaceae</taxon>
        <taxon>Sphingomonas</taxon>
    </lineage>
</organism>
<comment type="caution">
    <text evidence="4">The sequence shown here is derived from an EMBL/GenBank/DDBJ whole genome shotgun (WGS) entry which is preliminary data.</text>
</comment>
<dbReference type="Pfam" id="PF17806">
    <property type="entry name" value="SO_alpha_A3"/>
    <property type="match status" value="1"/>
</dbReference>
<name>A0A437M5C2_9SPHN</name>
<dbReference type="PRINTS" id="PR00368">
    <property type="entry name" value="FADPNR"/>
</dbReference>
<dbReference type="InterPro" id="IPR041117">
    <property type="entry name" value="SoxA_A3"/>
</dbReference>
<accession>A0A437M5C2</accession>
<evidence type="ECO:0000313" key="4">
    <source>
        <dbReference type="EMBL" id="RVT92930.1"/>
    </source>
</evidence>
<dbReference type="OrthoDB" id="9786503at2"/>
<dbReference type="SUPFAM" id="SSF51905">
    <property type="entry name" value="FAD/NAD(P)-binding domain"/>
    <property type="match status" value="1"/>
</dbReference>
<dbReference type="PANTHER" id="PTHR42949:SF3">
    <property type="entry name" value="ANAEROBIC GLYCEROL-3-PHOSPHATE DEHYDROGENASE SUBUNIT B"/>
    <property type="match status" value="1"/>
</dbReference>
<dbReference type="EMBL" id="SACN01000001">
    <property type="protein sequence ID" value="RVT92930.1"/>
    <property type="molecule type" value="Genomic_DNA"/>
</dbReference>
<dbReference type="InterPro" id="IPR023753">
    <property type="entry name" value="FAD/NAD-binding_dom"/>
</dbReference>
<dbReference type="PANTHER" id="PTHR42949">
    <property type="entry name" value="ANAEROBIC GLYCEROL-3-PHOSPHATE DEHYDROGENASE SUBUNIT B"/>
    <property type="match status" value="1"/>
</dbReference>
<feature type="domain" description="FAD/NAD(P)-binding" evidence="2">
    <location>
        <begin position="3"/>
        <end position="306"/>
    </location>
</feature>
<proteinExistence type="predicted"/>
<dbReference type="InterPro" id="IPR036188">
    <property type="entry name" value="FAD/NAD-bd_sf"/>
</dbReference>
<evidence type="ECO:0000313" key="5">
    <source>
        <dbReference type="Proteomes" id="UP000282971"/>
    </source>
</evidence>
<dbReference type="InterPro" id="IPR041854">
    <property type="entry name" value="BFD-like_2Fe2S-bd_dom_sf"/>
</dbReference>
<evidence type="ECO:0000256" key="1">
    <source>
        <dbReference type="ARBA" id="ARBA00023002"/>
    </source>
</evidence>
<feature type="domain" description="SoxA A3" evidence="3">
    <location>
        <begin position="393"/>
        <end position="446"/>
    </location>
</feature>
<protein>
    <submittedName>
        <fullName evidence="4">FAD-binding protein</fullName>
    </submittedName>
</protein>